<dbReference type="EMBL" id="AP014564">
    <property type="protein sequence ID" value="BAV94802.1"/>
    <property type="molecule type" value="Genomic_DNA"/>
</dbReference>
<dbReference type="KEGG" id="ise:JBKA6_0789"/>
<gene>
    <name evidence="2" type="ORF">JBKA6_0789</name>
</gene>
<dbReference type="Pfam" id="PF13612">
    <property type="entry name" value="DDE_Tnp_1_3"/>
    <property type="match status" value="1"/>
</dbReference>
<evidence type="ECO:0000313" key="2">
    <source>
        <dbReference type="EMBL" id="BAV94802.1"/>
    </source>
</evidence>
<sequence length="100" mass="11612">MSVFLTKVFGKLFGDKGYISEDLRNNLFERGVELIASVKNNMKNTLMPMIDKLLFRKRSIVETINDQLKNICQIEYSRHRSSANLLTNVVSGFIYLQFFV</sequence>
<dbReference type="RefSeq" id="WP_262490681.1">
    <property type="nucleotide sequence ID" value="NZ_AP014564.1"/>
</dbReference>
<keyword evidence="3" id="KW-1185">Reference proteome</keyword>
<dbReference type="Proteomes" id="UP000243197">
    <property type="component" value="Chromosome"/>
</dbReference>
<organism evidence="2 3">
    <name type="scientific">Ichthyobacterium seriolicida</name>
    <dbReference type="NCBI Taxonomy" id="242600"/>
    <lineage>
        <taxon>Bacteria</taxon>
        <taxon>Pseudomonadati</taxon>
        <taxon>Bacteroidota</taxon>
        <taxon>Flavobacteriia</taxon>
        <taxon>Flavobacteriales</taxon>
        <taxon>Ichthyobacteriaceae</taxon>
        <taxon>Ichthyobacterium</taxon>
    </lineage>
</organism>
<protein>
    <submittedName>
        <fullName evidence="2">Transposase</fullName>
    </submittedName>
</protein>
<reference evidence="2 3" key="1">
    <citation type="submission" date="2014-03" db="EMBL/GenBank/DDBJ databases">
        <title>complete genome sequence of Flavobacteriaceae bacterium JBKA-6.</title>
        <authorList>
            <person name="Takano T."/>
            <person name="Nakamura Y."/>
            <person name="Takuma S."/>
            <person name="Yasuike M."/>
            <person name="Matsuyama T."/>
            <person name="Sakai T."/>
            <person name="Fujiwara A."/>
            <person name="Kimoto K."/>
            <person name="Fukuda Y."/>
            <person name="Kondo H."/>
            <person name="Hirono I."/>
            <person name="Nakayasu C."/>
        </authorList>
    </citation>
    <scope>NUCLEOTIDE SEQUENCE [LARGE SCALE GENOMIC DNA]</scope>
    <source>
        <strain evidence="2 3">JBKA-6</strain>
    </source>
</reference>
<dbReference type="AlphaFoldDB" id="A0A1J1DY36"/>
<feature type="domain" description="Transposase DDE" evidence="1">
    <location>
        <begin position="3"/>
        <end position="81"/>
    </location>
</feature>
<dbReference type="InterPro" id="IPR025668">
    <property type="entry name" value="Tnp_DDE_dom"/>
</dbReference>
<evidence type="ECO:0000313" key="3">
    <source>
        <dbReference type="Proteomes" id="UP000243197"/>
    </source>
</evidence>
<name>A0A1J1DY36_9FLAO</name>
<evidence type="ECO:0000259" key="1">
    <source>
        <dbReference type="Pfam" id="PF13612"/>
    </source>
</evidence>
<proteinExistence type="predicted"/>
<accession>A0A1J1DY36</accession>